<gene>
    <name evidence="1" type="ORF">PoMZ_13741</name>
</gene>
<reference evidence="1 2" key="1">
    <citation type="journal article" date="2019" name="Mol. Biol. Evol.">
        <title>Blast fungal genomes show frequent chromosomal changes, gene gains and losses, and effector gene turnover.</title>
        <authorList>
            <person name="Gomez Luciano L.B."/>
            <person name="Jason Tsai I."/>
            <person name="Chuma I."/>
            <person name="Tosa Y."/>
            <person name="Chen Y.H."/>
            <person name="Li J.Y."/>
            <person name="Li M.Y."/>
            <person name="Jade Lu M.Y."/>
            <person name="Nakayashiki H."/>
            <person name="Li W.H."/>
        </authorList>
    </citation>
    <scope>NUCLEOTIDE SEQUENCE [LARGE SCALE GENOMIC DNA]</scope>
    <source>
        <strain evidence="1">MZ5-1-6</strain>
    </source>
</reference>
<dbReference type="Proteomes" id="UP000294847">
    <property type="component" value="Chromosome 7"/>
</dbReference>
<dbReference type="AlphaFoldDB" id="A0A4P7NVT6"/>
<dbReference type="EMBL" id="CP034210">
    <property type="protein sequence ID" value="QBZ66754.1"/>
    <property type="molecule type" value="Genomic_DNA"/>
</dbReference>
<accession>A0A4P7NVT6</accession>
<evidence type="ECO:0000313" key="1">
    <source>
        <dbReference type="EMBL" id="QBZ66754.1"/>
    </source>
</evidence>
<evidence type="ECO:0000313" key="2">
    <source>
        <dbReference type="Proteomes" id="UP000294847"/>
    </source>
</evidence>
<name>A0A4P7NVT6_PYROR</name>
<protein>
    <submittedName>
        <fullName evidence="1">Uncharacterized protein</fullName>
    </submittedName>
</protein>
<proteinExistence type="predicted"/>
<feature type="non-terminal residue" evidence="1">
    <location>
        <position position="186"/>
    </location>
</feature>
<sequence length="186" mass="21207">MLEKNIYRPSRCPAGLAPNSAIANQAEYPSHLSVEKYKGLRSIPSGHIIQWQNILLQLAMPIVDFRREETSLIVLQAMYQTGPSNDDKSMPLRQAHSVLDCAEFCAKLVGQLQSPPPPWLSLYLWLPECFCFVAVRMSRFLILSFLLRPAKLLLHGWEESEAKNRWPHLKSLGSRPWSLQLGLSIR</sequence>
<organism evidence="1 2">
    <name type="scientific">Pyricularia oryzae</name>
    <name type="common">Rice blast fungus</name>
    <name type="synonym">Magnaporthe oryzae</name>
    <dbReference type="NCBI Taxonomy" id="318829"/>
    <lineage>
        <taxon>Eukaryota</taxon>
        <taxon>Fungi</taxon>
        <taxon>Dikarya</taxon>
        <taxon>Ascomycota</taxon>
        <taxon>Pezizomycotina</taxon>
        <taxon>Sordariomycetes</taxon>
        <taxon>Sordariomycetidae</taxon>
        <taxon>Magnaporthales</taxon>
        <taxon>Pyriculariaceae</taxon>
        <taxon>Pyricularia</taxon>
    </lineage>
</organism>